<dbReference type="PROSITE" id="PS00098">
    <property type="entry name" value="THIOLASE_1"/>
    <property type="match status" value="1"/>
</dbReference>
<evidence type="ECO:0000256" key="4">
    <source>
        <dbReference type="ARBA" id="ARBA00023315"/>
    </source>
</evidence>
<evidence type="ECO:0000313" key="10">
    <source>
        <dbReference type="EMBL" id="ANX10938.1"/>
    </source>
</evidence>
<accession>A0A1B1Z0F9</accession>
<dbReference type="PANTHER" id="PTHR43853:SF2">
    <property type="entry name" value="3-OXOADIPYL-COA_3-OXO-5,6-DEHYDROSUBERYL-COA THIOLASE"/>
    <property type="match status" value="1"/>
</dbReference>
<dbReference type="InterPro" id="IPR050215">
    <property type="entry name" value="Thiolase-like_sf_Thiolase"/>
</dbReference>
<dbReference type="Gene3D" id="3.40.47.10">
    <property type="match status" value="2"/>
</dbReference>
<dbReference type="InterPro" id="IPR016039">
    <property type="entry name" value="Thiolase-like"/>
</dbReference>
<dbReference type="InterPro" id="IPR020616">
    <property type="entry name" value="Thiolase_N"/>
</dbReference>
<gene>
    <name evidence="10" type="ORF">ABE41_002785</name>
</gene>
<dbReference type="OrthoDB" id="9764892at2"/>
<evidence type="ECO:0000256" key="5">
    <source>
        <dbReference type="ARBA" id="ARBA00024073"/>
    </source>
</evidence>
<dbReference type="AlphaFoldDB" id="A0A1B1Z0F9"/>
<comment type="pathway">
    <text evidence="1">Lipid metabolism.</text>
</comment>
<feature type="active site" description="Proton acceptor" evidence="6">
    <location>
        <position position="355"/>
    </location>
</feature>
<name>A0A1B1Z0F9_9BACL</name>
<dbReference type="Proteomes" id="UP000077412">
    <property type="component" value="Chromosome"/>
</dbReference>
<dbReference type="PROSITE" id="PS00099">
    <property type="entry name" value="THIOLASE_3"/>
    <property type="match status" value="1"/>
</dbReference>
<dbReference type="InterPro" id="IPR020615">
    <property type="entry name" value="Thiolase_acyl_enz_int_AS"/>
</dbReference>
<dbReference type="NCBIfam" id="TIGR01930">
    <property type="entry name" value="AcCoA-C-Actrans"/>
    <property type="match status" value="1"/>
</dbReference>
<feature type="active site" description="Proton acceptor" evidence="6">
    <location>
        <position position="385"/>
    </location>
</feature>
<evidence type="ECO:0000256" key="7">
    <source>
        <dbReference type="RuleBase" id="RU003557"/>
    </source>
</evidence>
<dbReference type="GO" id="GO:0005737">
    <property type="term" value="C:cytoplasm"/>
    <property type="evidence" value="ECO:0007669"/>
    <property type="project" value="UniProtKB-ARBA"/>
</dbReference>
<dbReference type="GO" id="GO:0010124">
    <property type="term" value="P:phenylacetate catabolic process"/>
    <property type="evidence" value="ECO:0007669"/>
    <property type="project" value="TreeGrafter"/>
</dbReference>
<feature type="domain" description="Thiolase N-terminal" evidence="8">
    <location>
        <begin position="5"/>
        <end position="267"/>
    </location>
</feature>
<dbReference type="SUPFAM" id="SSF53901">
    <property type="entry name" value="Thiolase-like"/>
    <property type="match status" value="2"/>
</dbReference>
<dbReference type="FunFam" id="3.40.47.10:FF:000010">
    <property type="entry name" value="Acetyl-CoA acetyltransferase (Thiolase)"/>
    <property type="match status" value="1"/>
</dbReference>
<evidence type="ECO:0000259" key="9">
    <source>
        <dbReference type="Pfam" id="PF02803"/>
    </source>
</evidence>
<dbReference type="EC" id="2.3.1.16" evidence="5"/>
<dbReference type="GO" id="GO:0003988">
    <property type="term" value="F:acetyl-CoA C-acyltransferase activity"/>
    <property type="evidence" value="ECO:0007669"/>
    <property type="project" value="UniProtKB-EC"/>
</dbReference>
<dbReference type="PIRSF" id="PIRSF000429">
    <property type="entry name" value="Ac-CoA_Ac_transf"/>
    <property type="match status" value="1"/>
</dbReference>
<keyword evidence="3 7" id="KW-0808">Transferase</keyword>
<evidence type="ECO:0000256" key="6">
    <source>
        <dbReference type="PIRSR" id="PIRSR000429-1"/>
    </source>
</evidence>
<sequence>MKEAVIIAAKRTPIGRYGGTLSSIRPDDLAATTMRTVIKETGLDPELIDDVLLGCANQAGEDNRNIARMALLLAGLPKRIPGVTVNRLCGSGMEAILQAARAIKAEEGDIFIAGGVESMSRAPWVIGKPETAFYRGTKEMYDSTLGWRFPNPEMEKMYSLSSLGDTAENVAKRYHVTREEQDSFALWSQKKWKEAEEKGNWKDEIIPVELNDKRGNVTIIDTDEHPRSKATYEKLAALKPAFQKEGTVTAGNSSGLNDGAAILIVMSSVKAKELGFRPLAKIVSGAAEGVDPNYMGIGPIPASRKALSRAGWETGDIEIAEINEAFASQAIASIRELNLEESIVNVNGGAIAIGHPLGCSGARIVTTLIHEMKRRKAQKGLATMCIGMGQGIAACIEAVQ</sequence>
<dbReference type="InterPro" id="IPR020613">
    <property type="entry name" value="Thiolase_CS"/>
</dbReference>
<evidence type="ECO:0000259" key="8">
    <source>
        <dbReference type="Pfam" id="PF00108"/>
    </source>
</evidence>
<protein>
    <recommendedName>
        <fullName evidence="5">acetyl-CoA C-acyltransferase</fullName>
        <ecNumber evidence="5">2.3.1.16</ecNumber>
    </recommendedName>
</protein>
<dbReference type="RefSeq" id="WP_066294533.1">
    <property type="nucleotide sequence ID" value="NZ_CP016761.1"/>
</dbReference>
<keyword evidence="4 7" id="KW-0012">Acyltransferase</keyword>
<dbReference type="EMBL" id="CP016761">
    <property type="protein sequence ID" value="ANX10938.1"/>
    <property type="molecule type" value="Genomic_DNA"/>
</dbReference>
<dbReference type="CDD" id="cd00751">
    <property type="entry name" value="thiolase"/>
    <property type="match status" value="1"/>
</dbReference>
<reference evidence="10 11" key="1">
    <citation type="submission" date="2016-08" db="EMBL/GenBank/DDBJ databases">
        <title>Complete genome sequence of Fictibacillus arsenicus G25-54, a strain with toxicity to nematodes and a potential arsenic-resistance activity.</title>
        <authorList>
            <person name="Zheng Z."/>
        </authorList>
    </citation>
    <scope>NUCLEOTIDE SEQUENCE [LARGE SCALE GENOMIC DNA]</scope>
    <source>
        <strain evidence="10 11">G25-54</strain>
    </source>
</reference>
<feature type="active site" description="Acyl-thioester intermediate" evidence="6">
    <location>
        <position position="89"/>
    </location>
</feature>
<dbReference type="InterPro" id="IPR020617">
    <property type="entry name" value="Thiolase_C"/>
</dbReference>
<comment type="similarity">
    <text evidence="2 7">Belongs to the thiolase-like superfamily. Thiolase family.</text>
</comment>
<evidence type="ECO:0000256" key="3">
    <source>
        <dbReference type="ARBA" id="ARBA00022679"/>
    </source>
</evidence>
<dbReference type="KEGG" id="far:ABE41_002785"/>
<dbReference type="InterPro" id="IPR020610">
    <property type="entry name" value="Thiolase_AS"/>
</dbReference>
<dbReference type="Pfam" id="PF02803">
    <property type="entry name" value="Thiolase_C"/>
    <property type="match status" value="1"/>
</dbReference>
<proteinExistence type="inferred from homology"/>
<dbReference type="Pfam" id="PF00108">
    <property type="entry name" value="Thiolase_N"/>
    <property type="match status" value="1"/>
</dbReference>
<dbReference type="PANTHER" id="PTHR43853">
    <property type="entry name" value="3-KETOACYL-COA THIOLASE, PEROXISOMAL"/>
    <property type="match status" value="1"/>
</dbReference>
<dbReference type="InterPro" id="IPR002155">
    <property type="entry name" value="Thiolase"/>
</dbReference>
<feature type="domain" description="Thiolase C-terminal" evidence="9">
    <location>
        <begin position="277"/>
        <end position="397"/>
    </location>
</feature>
<keyword evidence="11" id="KW-1185">Reference proteome</keyword>
<organism evidence="10 11">
    <name type="scientific">Fictibacillus arsenicus</name>
    <dbReference type="NCBI Taxonomy" id="255247"/>
    <lineage>
        <taxon>Bacteria</taxon>
        <taxon>Bacillati</taxon>
        <taxon>Bacillota</taxon>
        <taxon>Bacilli</taxon>
        <taxon>Bacillales</taxon>
        <taxon>Fictibacillaceae</taxon>
        <taxon>Fictibacillus</taxon>
    </lineage>
</organism>
<dbReference type="GO" id="GO:0006635">
    <property type="term" value="P:fatty acid beta-oxidation"/>
    <property type="evidence" value="ECO:0007669"/>
    <property type="project" value="TreeGrafter"/>
</dbReference>
<evidence type="ECO:0000256" key="1">
    <source>
        <dbReference type="ARBA" id="ARBA00005189"/>
    </source>
</evidence>
<evidence type="ECO:0000256" key="2">
    <source>
        <dbReference type="ARBA" id="ARBA00010982"/>
    </source>
</evidence>
<evidence type="ECO:0000313" key="11">
    <source>
        <dbReference type="Proteomes" id="UP000077412"/>
    </source>
</evidence>
<dbReference type="STRING" id="255247.ABE41_002785"/>
<dbReference type="PROSITE" id="PS00737">
    <property type="entry name" value="THIOLASE_2"/>
    <property type="match status" value="1"/>
</dbReference>